<dbReference type="InterPro" id="IPR055149">
    <property type="entry name" value="Agl_cat_D2"/>
</dbReference>
<dbReference type="Gene3D" id="2.60.120.260">
    <property type="entry name" value="Galactose-binding domain-like"/>
    <property type="match status" value="1"/>
</dbReference>
<gene>
    <name evidence="5" type="ORF">J2S57_000717</name>
</gene>
<evidence type="ECO:0000256" key="2">
    <source>
        <dbReference type="SAM" id="SignalP"/>
    </source>
</evidence>
<proteinExistence type="predicted"/>
<comment type="caution">
    <text evidence="5">The sequence shown here is derived from an EMBL/GenBank/DDBJ whole genome shotgun (WGS) entry which is preliminary data.</text>
</comment>
<dbReference type="SUPFAM" id="SSF51126">
    <property type="entry name" value="Pectin lyase-like"/>
    <property type="match status" value="1"/>
</dbReference>
<evidence type="ECO:0000313" key="5">
    <source>
        <dbReference type="EMBL" id="MDP9824968.1"/>
    </source>
</evidence>
<evidence type="ECO:0000259" key="3">
    <source>
        <dbReference type="Pfam" id="PF22815"/>
    </source>
</evidence>
<dbReference type="InterPro" id="IPR011050">
    <property type="entry name" value="Pectin_lyase_fold/virulence"/>
</dbReference>
<dbReference type="Gene3D" id="2.160.20.10">
    <property type="entry name" value="Single-stranded right-handed beta-helix, Pectin lyase-like"/>
    <property type="match status" value="1"/>
</dbReference>
<evidence type="ECO:0008006" key="7">
    <source>
        <dbReference type="Google" id="ProtNLM"/>
    </source>
</evidence>
<dbReference type="InterPro" id="IPR033801">
    <property type="entry name" value="CBM6-CBM35-CBM36-like_1"/>
</dbReference>
<feature type="chain" id="PRO_5047021383" description="Pectate lyase-like protein" evidence="2">
    <location>
        <begin position="34"/>
        <end position="609"/>
    </location>
</feature>
<feature type="region of interest" description="Disordered" evidence="1">
    <location>
        <begin position="33"/>
        <end position="61"/>
    </location>
</feature>
<sequence>MKRTRQRGPVIAAAALAAAGLLSAGVATVSATAAEDDTPGATTPSTVGSTETAPPLGVADRGADVPFQEIEAEDAATNGTLIGPDRTYGELPSEASGRRAVTLDAGQHVEFTLPAAANALVLRYSLPDSEAGTGRDESAEIQVEGSKVADLPLTSRYGWYYGTYPFTNTPGDGDAHHFYDESRTLLGETLPEGTKVRVVAGSEGTTVDLADFELVADAAAAPTGSLDVVNSYGADPTGRADATAAIQKAVNDAAAQGKAVWLPEGTFRVDDHLIVDDVTVAGAGPWRTVLTGEHVGVYGKYGPDGGPSENVNLRDFAIIGEVTARDDTSPDNAIGGAMSDSVVDNVWMQHTKVGAWMDGPMDNFTLKNSRILDTTADGVNFHQGVTNSSVRNTFVRNTGDDGLAMWAQTDDNQGNTFADNTVVAPVLANNIAIYGGEDISVTGNLVADTVVNGGGIHVGNRYPGVSGVTAVQGTFDISGNTLLRAGNLDSNWKFGVGALWLDGLNEGIDATINVSGTQILDSSYSAIHFVEGSVTGVHLTDVTIDGTGTFALQLQAPGSATFTDVVARNVGTENPVYGCSSDFTLTDGGGNSGWTSEQPYCGAWPDPVH</sequence>
<dbReference type="InterPro" id="IPR012334">
    <property type="entry name" value="Pectin_lyas_fold"/>
</dbReference>
<dbReference type="CDD" id="cd14490">
    <property type="entry name" value="CBM6-CBM35-CBM36_like_1"/>
    <property type="match status" value="1"/>
</dbReference>
<accession>A0ABT9NX12</accession>
<dbReference type="RefSeq" id="WP_307238264.1">
    <property type="nucleotide sequence ID" value="NZ_JAUSQZ010000001.1"/>
</dbReference>
<keyword evidence="2" id="KW-0732">Signal</keyword>
<evidence type="ECO:0000313" key="6">
    <source>
        <dbReference type="Proteomes" id="UP001235712"/>
    </source>
</evidence>
<dbReference type="Proteomes" id="UP001235712">
    <property type="component" value="Unassembled WGS sequence"/>
</dbReference>
<feature type="domain" description="Alpha-1,3-glucanase catalytic" evidence="4">
    <location>
        <begin position="244"/>
        <end position="549"/>
    </location>
</feature>
<evidence type="ECO:0000259" key="4">
    <source>
        <dbReference type="Pfam" id="PF22816"/>
    </source>
</evidence>
<protein>
    <recommendedName>
        <fullName evidence="7">Pectate lyase-like protein</fullName>
    </recommendedName>
</protein>
<name>A0ABT9NX12_9ACTN</name>
<organism evidence="5 6">
    <name type="scientific">Kineosporia succinea</name>
    <dbReference type="NCBI Taxonomy" id="84632"/>
    <lineage>
        <taxon>Bacteria</taxon>
        <taxon>Bacillati</taxon>
        <taxon>Actinomycetota</taxon>
        <taxon>Actinomycetes</taxon>
        <taxon>Kineosporiales</taxon>
        <taxon>Kineosporiaceae</taxon>
        <taxon>Kineosporia</taxon>
    </lineage>
</organism>
<dbReference type="EMBL" id="JAUSQZ010000001">
    <property type="protein sequence ID" value="MDP9824968.1"/>
    <property type="molecule type" value="Genomic_DNA"/>
</dbReference>
<dbReference type="Pfam" id="PF22816">
    <property type="entry name" value="CatAgl_D2"/>
    <property type="match status" value="1"/>
</dbReference>
<evidence type="ECO:0000256" key="1">
    <source>
        <dbReference type="SAM" id="MobiDB-lite"/>
    </source>
</evidence>
<dbReference type="InterPro" id="IPR006626">
    <property type="entry name" value="PbH1"/>
</dbReference>
<reference evidence="5 6" key="1">
    <citation type="submission" date="2023-07" db="EMBL/GenBank/DDBJ databases">
        <title>Sequencing the genomes of 1000 actinobacteria strains.</title>
        <authorList>
            <person name="Klenk H.-P."/>
        </authorList>
    </citation>
    <scope>NUCLEOTIDE SEQUENCE [LARGE SCALE GENOMIC DNA]</scope>
    <source>
        <strain evidence="5 6">DSM 44388</strain>
    </source>
</reference>
<feature type="domain" description="CBM6/CBM35/CBM36-like 1" evidence="3">
    <location>
        <begin position="64"/>
        <end position="213"/>
    </location>
</feature>
<dbReference type="Pfam" id="PF22815">
    <property type="entry name" value="CatAgl_D1"/>
    <property type="match status" value="1"/>
</dbReference>
<feature type="compositionally biased region" description="Polar residues" evidence="1">
    <location>
        <begin position="40"/>
        <end position="52"/>
    </location>
</feature>
<dbReference type="SMART" id="SM00710">
    <property type="entry name" value="PbH1"/>
    <property type="match status" value="6"/>
</dbReference>
<keyword evidence="6" id="KW-1185">Reference proteome</keyword>
<feature type="signal peptide" evidence="2">
    <location>
        <begin position="1"/>
        <end position="33"/>
    </location>
</feature>